<dbReference type="GO" id="GO:0008270">
    <property type="term" value="F:zinc ion binding"/>
    <property type="evidence" value="ECO:0007669"/>
    <property type="project" value="InterPro"/>
</dbReference>
<proteinExistence type="inferred from homology"/>
<feature type="domain" description="Peptidase M14" evidence="16">
    <location>
        <begin position="151"/>
        <end position="464"/>
    </location>
</feature>
<dbReference type="SUPFAM" id="SSF53187">
    <property type="entry name" value="Zn-dependent exopeptidases"/>
    <property type="match status" value="1"/>
</dbReference>
<keyword evidence="6 14" id="KW-0732">Signal</keyword>
<dbReference type="PANTHER" id="PTHR11705">
    <property type="entry name" value="PROTEASE FAMILY M14 CARBOXYPEPTIDASE A,B"/>
    <property type="match status" value="1"/>
</dbReference>
<comment type="caution">
    <text evidence="11">Lacks conserved residue(s) required for the propagation of feature annotation.</text>
</comment>
<dbReference type="InterPro" id="IPR000834">
    <property type="entry name" value="Peptidase_M14"/>
</dbReference>
<name>A0A8S1F607_9PELO</name>
<evidence type="ECO:0000256" key="10">
    <source>
        <dbReference type="ARBA" id="ARBA00023157"/>
    </source>
</evidence>
<dbReference type="PANTHER" id="PTHR11705:SF51">
    <property type="entry name" value="CARBOXYPEPTIDASE SURO-1-RELATED"/>
    <property type="match status" value="1"/>
</dbReference>
<keyword evidence="7" id="KW-0378">Hydrolase</keyword>
<dbReference type="EMBL" id="CADEPM010000006">
    <property type="protein sequence ID" value="CAB3407113.1"/>
    <property type="molecule type" value="Genomic_DNA"/>
</dbReference>
<dbReference type="FunFam" id="3.40.630.10:FF:000070">
    <property type="entry name" value="Putative carboxypeptidase suro-1"/>
    <property type="match status" value="1"/>
</dbReference>
<gene>
    <name evidence="17" type="ORF">CBOVIS_LOCUS9089</name>
</gene>
<evidence type="ECO:0000256" key="7">
    <source>
        <dbReference type="ARBA" id="ARBA00022801"/>
    </source>
</evidence>
<dbReference type="GO" id="GO:0004181">
    <property type="term" value="F:metallocarboxypeptidase activity"/>
    <property type="evidence" value="ECO:0007669"/>
    <property type="project" value="InterPro"/>
</dbReference>
<evidence type="ECO:0000256" key="8">
    <source>
        <dbReference type="ARBA" id="ARBA00022833"/>
    </source>
</evidence>
<evidence type="ECO:0000256" key="12">
    <source>
        <dbReference type="PROSITE-ProRule" id="PRU01379"/>
    </source>
</evidence>
<dbReference type="SMART" id="SM00254">
    <property type="entry name" value="ShKT"/>
    <property type="match status" value="1"/>
</dbReference>
<dbReference type="Gene3D" id="3.40.630.10">
    <property type="entry name" value="Zn peptidases"/>
    <property type="match status" value="1"/>
</dbReference>
<sequence>MGFSHILVCVVVAGALSAAGAFQDPKFALLNIRVHDEQALHILQQLQLNDYKYELDFWKMPSASSREADVMVKRGKPEQFLRRILEYANVSVSTAVSDVEKLIVRNEGTTSTKRPSSFLKFLHDDPILDSEPDLDYTKVGTLKKAKYPFGDYASYAEMVKFMRTIEFYYPKLAKIIRIGSTHEGRPIEGLRIGAKSSTSKRAVWVDGNIHAREWASSHTALYFINQLVSEYEKDAIITHYLNTLDFYIVPCINADGFEYTRSSPIPTVRLWRKNRSPEVCRASLWGGEKCCRGVDLNRNFRFHWAERGSSFEPCSNIYHGEDVFSEPETQAVRNFLNSNEMKGRVDAFITLHSYAQLWIYPYSHEEQSYPEDIGDLRKVARRAINRLARVYGTNFRMGTGADTLSPAAGGSDDWAKSTLNVKYVYLIELRPQMELSNGFILHKKELIPTAVETFEGFREVVDAVLLLNNATAPTATAVHHRKTISDLQMRKQQYRMRLLASQNNNKAATRRTVPTTTTTRISSTTTTTTFKTTTTTEGLTTMSSTRARPTPPKAPPMMTTTAITKSTYGFYTATKPSAFLDPECRDMRYSCGFWLKNNKEVCVEQEQFMRAQCAYTCKFCTSFIKRH</sequence>
<dbReference type="InterPro" id="IPR003146">
    <property type="entry name" value="M14A_act_pep"/>
</dbReference>
<keyword evidence="10" id="KW-1015">Disulfide bond</keyword>
<dbReference type="OrthoDB" id="3626597at2759"/>
<dbReference type="GO" id="GO:0005615">
    <property type="term" value="C:extracellular space"/>
    <property type="evidence" value="ECO:0007669"/>
    <property type="project" value="TreeGrafter"/>
</dbReference>
<dbReference type="Pfam" id="PF01549">
    <property type="entry name" value="ShK"/>
    <property type="match status" value="1"/>
</dbReference>
<evidence type="ECO:0000256" key="14">
    <source>
        <dbReference type="SAM" id="SignalP"/>
    </source>
</evidence>
<evidence type="ECO:0000259" key="15">
    <source>
        <dbReference type="PROSITE" id="PS51670"/>
    </source>
</evidence>
<comment type="similarity">
    <text evidence="2 12">Belongs to the peptidase M14 family.</text>
</comment>
<keyword evidence="5" id="KW-0479">Metal-binding</keyword>
<keyword evidence="8" id="KW-0862">Zinc</keyword>
<evidence type="ECO:0000256" key="5">
    <source>
        <dbReference type="ARBA" id="ARBA00022723"/>
    </source>
</evidence>
<comment type="cofactor">
    <cofactor evidence="1">
        <name>Zn(2+)</name>
        <dbReference type="ChEBI" id="CHEBI:29105"/>
    </cofactor>
</comment>
<keyword evidence="18" id="KW-1185">Reference proteome</keyword>
<organism evidence="17 18">
    <name type="scientific">Caenorhabditis bovis</name>
    <dbReference type="NCBI Taxonomy" id="2654633"/>
    <lineage>
        <taxon>Eukaryota</taxon>
        <taxon>Metazoa</taxon>
        <taxon>Ecdysozoa</taxon>
        <taxon>Nematoda</taxon>
        <taxon>Chromadorea</taxon>
        <taxon>Rhabditida</taxon>
        <taxon>Rhabditina</taxon>
        <taxon>Rhabditomorpha</taxon>
        <taxon>Rhabditoidea</taxon>
        <taxon>Rhabditidae</taxon>
        <taxon>Peloderinae</taxon>
        <taxon>Caenorhabditis</taxon>
    </lineage>
</organism>
<evidence type="ECO:0000313" key="17">
    <source>
        <dbReference type="EMBL" id="CAB3407113.1"/>
    </source>
</evidence>
<keyword evidence="9" id="KW-0482">Metalloprotease</keyword>
<protein>
    <recommendedName>
        <fullName evidence="19">ShKT domain-containing protein</fullName>
    </recommendedName>
</protein>
<evidence type="ECO:0000313" key="18">
    <source>
        <dbReference type="Proteomes" id="UP000494206"/>
    </source>
</evidence>
<feature type="chain" id="PRO_5035900367" description="ShKT domain-containing protein" evidence="14">
    <location>
        <begin position="22"/>
        <end position="627"/>
    </location>
</feature>
<dbReference type="Proteomes" id="UP000494206">
    <property type="component" value="Unassembled WGS sequence"/>
</dbReference>
<dbReference type="PROSITE" id="PS52035">
    <property type="entry name" value="PEPTIDASE_M14"/>
    <property type="match status" value="1"/>
</dbReference>
<feature type="active site" description="Proton donor/acceptor" evidence="12">
    <location>
        <position position="428"/>
    </location>
</feature>
<evidence type="ECO:0000256" key="2">
    <source>
        <dbReference type="ARBA" id="ARBA00005988"/>
    </source>
</evidence>
<feature type="compositionally biased region" description="Low complexity" evidence="13">
    <location>
        <begin position="510"/>
        <end position="548"/>
    </location>
</feature>
<evidence type="ECO:0000256" key="1">
    <source>
        <dbReference type="ARBA" id="ARBA00001947"/>
    </source>
</evidence>
<reference evidence="17 18" key="1">
    <citation type="submission" date="2020-04" db="EMBL/GenBank/DDBJ databases">
        <authorList>
            <person name="Laetsch R D."/>
            <person name="Stevens L."/>
            <person name="Kumar S."/>
            <person name="Blaxter L. M."/>
        </authorList>
    </citation>
    <scope>NUCLEOTIDE SEQUENCE [LARGE SCALE GENOMIC DNA]</scope>
</reference>
<dbReference type="Pfam" id="PF02244">
    <property type="entry name" value="Propep_M14"/>
    <property type="match status" value="1"/>
</dbReference>
<dbReference type="SUPFAM" id="SSF54897">
    <property type="entry name" value="Protease propeptides/inhibitors"/>
    <property type="match status" value="1"/>
</dbReference>
<dbReference type="GO" id="GO:0006508">
    <property type="term" value="P:proteolysis"/>
    <property type="evidence" value="ECO:0007669"/>
    <property type="project" value="UniProtKB-KW"/>
</dbReference>
<evidence type="ECO:0008006" key="19">
    <source>
        <dbReference type="Google" id="ProtNLM"/>
    </source>
</evidence>
<accession>A0A8S1F607</accession>
<feature type="region of interest" description="Disordered" evidence="13">
    <location>
        <begin position="504"/>
        <end position="558"/>
    </location>
</feature>
<dbReference type="AlphaFoldDB" id="A0A8S1F607"/>
<dbReference type="SMART" id="SM00631">
    <property type="entry name" value="Zn_pept"/>
    <property type="match status" value="1"/>
</dbReference>
<evidence type="ECO:0000256" key="13">
    <source>
        <dbReference type="SAM" id="MobiDB-lite"/>
    </source>
</evidence>
<dbReference type="InterPro" id="IPR003582">
    <property type="entry name" value="ShKT_dom"/>
</dbReference>
<dbReference type="InterPro" id="IPR057247">
    <property type="entry name" value="CARBOXYPEPT_ZN_2"/>
</dbReference>
<evidence type="ECO:0000256" key="11">
    <source>
        <dbReference type="PROSITE-ProRule" id="PRU01005"/>
    </source>
</evidence>
<evidence type="ECO:0000256" key="3">
    <source>
        <dbReference type="ARBA" id="ARBA00022645"/>
    </source>
</evidence>
<dbReference type="InterPro" id="IPR036990">
    <property type="entry name" value="M14A-like_propep"/>
</dbReference>
<keyword evidence="4" id="KW-0645">Protease</keyword>
<evidence type="ECO:0000256" key="4">
    <source>
        <dbReference type="ARBA" id="ARBA00022670"/>
    </source>
</evidence>
<comment type="caution">
    <text evidence="17">The sequence shown here is derived from an EMBL/GenBank/DDBJ whole genome shotgun (WGS) entry which is preliminary data.</text>
</comment>
<evidence type="ECO:0000256" key="9">
    <source>
        <dbReference type="ARBA" id="ARBA00023049"/>
    </source>
</evidence>
<dbReference type="Gene3D" id="3.30.70.340">
    <property type="entry name" value="Metallocarboxypeptidase-like"/>
    <property type="match status" value="1"/>
</dbReference>
<evidence type="ECO:0000256" key="6">
    <source>
        <dbReference type="ARBA" id="ARBA00022729"/>
    </source>
</evidence>
<dbReference type="PROSITE" id="PS00133">
    <property type="entry name" value="CARBOXYPEPT_ZN_2"/>
    <property type="match status" value="1"/>
</dbReference>
<dbReference type="CDD" id="cd03860">
    <property type="entry name" value="M14_CP_A-B_like"/>
    <property type="match status" value="1"/>
</dbReference>
<evidence type="ECO:0000259" key="16">
    <source>
        <dbReference type="PROSITE" id="PS52035"/>
    </source>
</evidence>
<dbReference type="Pfam" id="PF00246">
    <property type="entry name" value="Peptidase_M14"/>
    <property type="match status" value="1"/>
</dbReference>
<keyword evidence="3" id="KW-0121">Carboxypeptidase</keyword>
<dbReference type="PROSITE" id="PS51670">
    <property type="entry name" value="SHKT"/>
    <property type="match status" value="1"/>
</dbReference>
<feature type="domain" description="ShKT" evidence="15">
    <location>
        <begin position="584"/>
        <end position="620"/>
    </location>
</feature>
<dbReference type="PRINTS" id="PR00765">
    <property type="entry name" value="CRBOXYPTASEA"/>
</dbReference>
<feature type="signal peptide" evidence="14">
    <location>
        <begin position="1"/>
        <end position="21"/>
    </location>
</feature>